<protein>
    <recommendedName>
        <fullName evidence="1">Aminopyrimidine aminohydrolase</fullName>
        <ecNumber evidence="1">3.5.99.2</ecNumber>
    </recommendedName>
</protein>
<feature type="active site" description="Proton donor" evidence="2">
    <location>
        <position position="205"/>
    </location>
</feature>
<comment type="similarity">
    <text evidence="1">Belongs to the TenA family.</text>
</comment>
<dbReference type="Proteomes" id="UP000030960">
    <property type="component" value="Unassembled WGS sequence"/>
</dbReference>
<keyword evidence="1" id="KW-0784">Thiamine biosynthesis</keyword>
<dbReference type="InterPro" id="IPR027574">
    <property type="entry name" value="Thiaminase_II"/>
</dbReference>
<gene>
    <name evidence="4" type="ORF">OA50_01579</name>
</gene>
<dbReference type="InterPro" id="IPR016084">
    <property type="entry name" value="Haem_Oase-like_multi-hlx"/>
</dbReference>
<comment type="catalytic activity">
    <reaction evidence="1">
        <text>thiamine + H2O = 5-(2-hydroxyethyl)-4-methylthiazole + 4-amino-5-hydroxymethyl-2-methylpyrimidine + H(+)</text>
        <dbReference type="Rhea" id="RHEA:17509"/>
        <dbReference type="ChEBI" id="CHEBI:15377"/>
        <dbReference type="ChEBI" id="CHEBI:15378"/>
        <dbReference type="ChEBI" id="CHEBI:16892"/>
        <dbReference type="ChEBI" id="CHEBI:17957"/>
        <dbReference type="ChEBI" id="CHEBI:18385"/>
        <dbReference type="EC" id="3.5.99.2"/>
    </reaction>
</comment>
<dbReference type="AlphaFoldDB" id="A0A0B3RZS3"/>
<name>A0A0B3RZS3_9RHOB</name>
<accession>A0A0B3RZS3</accession>
<dbReference type="Gene3D" id="1.20.910.10">
    <property type="entry name" value="Heme oxygenase-like"/>
    <property type="match status" value="1"/>
</dbReference>
<dbReference type="PATRIC" id="fig|1515334.3.peg.1585"/>
<dbReference type="RefSeq" id="WP_052244363.1">
    <property type="nucleotide sequence ID" value="NZ_JSUQ01000006.1"/>
</dbReference>
<dbReference type="UniPathway" id="UPA00060"/>
<keyword evidence="1" id="KW-0378">Hydrolase</keyword>
<dbReference type="PANTHER" id="PTHR43198:SF2">
    <property type="entry name" value="SI:CH1073-67J19.1-RELATED"/>
    <property type="match status" value="1"/>
</dbReference>
<dbReference type="GO" id="GO:0005829">
    <property type="term" value="C:cytosol"/>
    <property type="evidence" value="ECO:0007669"/>
    <property type="project" value="TreeGrafter"/>
</dbReference>
<evidence type="ECO:0000256" key="2">
    <source>
        <dbReference type="PIRSR" id="PIRSR003170-1"/>
    </source>
</evidence>
<comment type="catalytic activity">
    <reaction evidence="1">
        <text>4-amino-5-aminomethyl-2-methylpyrimidine + H2O = 4-amino-5-hydroxymethyl-2-methylpyrimidine + NH4(+)</text>
        <dbReference type="Rhea" id="RHEA:31799"/>
        <dbReference type="ChEBI" id="CHEBI:15377"/>
        <dbReference type="ChEBI" id="CHEBI:16892"/>
        <dbReference type="ChEBI" id="CHEBI:28938"/>
        <dbReference type="ChEBI" id="CHEBI:63416"/>
        <dbReference type="EC" id="3.5.99.2"/>
    </reaction>
</comment>
<dbReference type="InterPro" id="IPR004305">
    <property type="entry name" value="Thiaminase-2/PQQC"/>
</dbReference>
<sequence>MTFTQDLAKQTADLWQQIYDMPFNRDMALGTLRRDVFQGYIVQDAHYLEGFARALSLAAAKAPSADVLAQLAGSATGAIHVERELHAHYMGLFGVSDSAFAAIQPSAACDHYLSFLLRSAALGDFPEAVAALLPCFWIYREVGRDIAKHSQPSNPYAAWIDTYSGEAFDESVSRMLALTDRLGAEADGPTKTRMERAFRRACWHEWRFWDSAYHMEDWAQPPAAQGAPAYQSGPPVSVP</sequence>
<dbReference type="SUPFAM" id="SSF48613">
    <property type="entry name" value="Heme oxygenase-like"/>
    <property type="match status" value="1"/>
</dbReference>
<dbReference type="CDD" id="cd19365">
    <property type="entry name" value="TenA_C-like"/>
    <property type="match status" value="1"/>
</dbReference>
<keyword evidence="5" id="KW-1185">Reference proteome</keyword>
<comment type="function">
    <text evidence="1">Catalyzes an amino-pyrimidine hydrolysis reaction at the C5' of the pyrimidine moiety of thiamine compounds, a reaction that is part of a thiamine salvage pathway. Thus, catalyzes the conversion of 4-amino-5-aminomethyl-2-methylpyrimidine to 4-amino-5-hydroxymethyl-2-methylpyrimidine (HMP).</text>
</comment>
<evidence type="ECO:0000256" key="1">
    <source>
        <dbReference type="PIRNR" id="PIRNR003170"/>
    </source>
</evidence>
<dbReference type="InterPro" id="IPR026285">
    <property type="entry name" value="TenA_E"/>
</dbReference>
<organism evidence="4 5">
    <name type="scientific">Mameliella alba</name>
    <dbReference type="NCBI Taxonomy" id="561184"/>
    <lineage>
        <taxon>Bacteria</taxon>
        <taxon>Pseudomonadati</taxon>
        <taxon>Pseudomonadota</taxon>
        <taxon>Alphaproteobacteria</taxon>
        <taxon>Rhodobacterales</taxon>
        <taxon>Roseobacteraceae</taxon>
        <taxon>Mameliella</taxon>
    </lineage>
</organism>
<comment type="caution">
    <text evidence="4">The sequence shown here is derived from an EMBL/GenBank/DDBJ whole genome shotgun (WGS) entry which is preliminary data.</text>
</comment>
<dbReference type="InterPro" id="IPR050967">
    <property type="entry name" value="Thiamine_Salvage_TenA"/>
</dbReference>
<dbReference type="STRING" id="561184.SAMN05216376_101257"/>
<proteinExistence type="inferred from homology"/>
<dbReference type="GO" id="GO:0009229">
    <property type="term" value="P:thiamine diphosphate biosynthetic process"/>
    <property type="evidence" value="ECO:0007669"/>
    <property type="project" value="UniProtKB-UniPathway"/>
</dbReference>
<dbReference type="PANTHER" id="PTHR43198">
    <property type="entry name" value="BIFUNCTIONAL TH2 PROTEIN"/>
    <property type="match status" value="1"/>
</dbReference>
<reference evidence="4 5" key="1">
    <citation type="submission" date="2014-10" db="EMBL/GenBank/DDBJ databases">
        <title>Genome sequence of Ponticoccus sp. strain UMTAT08 isolated from clonal culture of toxic dinoflagellate Alexandrium tamiyavanichii.</title>
        <authorList>
            <person name="Gan H.Y."/>
            <person name="Muhd D.-D."/>
            <person name="Mohd Noor M.E."/>
            <person name="Yeong Y.S."/>
            <person name="Usup G."/>
        </authorList>
    </citation>
    <scope>NUCLEOTIDE SEQUENCE [LARGE SCALE GENOMIC DNA]</scope>
    <source>
        <strain evidence="4 5">UMTAT08</strain>
    </source>
</reference>
<comment type="pathway">
    <text evidence="1">Cofactor biosynthesis; thiamine diphosphate biosynthesis.</text>
</comment>
<evidence type="ECO:0000313" key="5">
    <source>
        <dbReference type="Proteomes" id="UP000030960"/>
    </source>
</evidence>
<dbReference type="NCBIfam" id="TIGR04306">
    <property type="entry name" value="salvage_TenA"/>
    <property type="match status" value="1"/>
</dbReference>
<dbReference type="EC" id="3.5.99.2" evidence="1"/>
<dbReference type="EMBL" id="JSUQ01000006">
    <property type="protein sequence ID" value="KHQ53592.1"/>
    <property type="molecule type" value="Genomic_DNA"/>
</dbReference>
<dbReference type="GO" id="GO:0050334">
    <property type="term" value="F:thiaminase activity"/>
    <property type="evidence" value="ECO:0007669"/>
    <property type="project" value="UniProtKB-UniRule"/>
</dbReference>
<dbReference type="Pfam" id="PF03070">
    <property type="entry name" value="TENA_THI-4"/>
    <property type="match status" value="1"/>
</dbReference>
<evidence type="ECO:0000259" key="3">
    <source>
        <dbReference type="Pfam" id="PF03070"/>
    </source>
</evidence>
<dbReference type="OrthoDB" id="34166at2"/>
<feature type="domain" description="Thiaminase-2/PQQC" evidence="3">
    <location>
        <begin position="9"/>
        <end position="214"/>
    </location>
</feature>
<dbReference type="PIRSF" id="PIRSF003170">
    <property type="entry name" value="Pet18p"/>
    <property type="match status" value="1"/>
</dbReference>
<dbReference type="GO" id="GO:0009228">
    <property type="term" value="P:thiamine biosynthetic process"/>
    <property type="evidence" value="ECO:0007669"/>
    <property type="project" value="UniProtKB-KW"/>
</dbReference>
<evidence type="ECO:0000313" key="4">
    <source>
        <dbReference type="EMBL" id="KHQ53592.1"/>
    </source>
</evidence>